<feature type="compositionally biased region" description="Low complexity" evidence="12">
    <location>
        <begin position="421"/>
        <end position="431"/>
    </location>
</feature>
<evidence type="ECO:0000256" key="10">
    <source>
        <dbReference type="ARBA" id="ARBA00049244"/>
    </source>
</evidence>
<keyword evidence="15" id="KW-1185">Reference proteome</keyword>
<evidence type="ECO:0000256" key="2">
    <source>
        <dbReference type="ARBA" id="ARBA00022679"/>
    </source>
</evidence>
<dbReference type="PANTHER" id="PTHR11669:SF0">
    <property type="entry name" value="PROTEIN STICHEL-LIKE 2"/>
    <property type="match status" value="1"/>
</dbReference>
<keyword evidence="3 11" id="KW-0548">Nucleotidyltransferase</keyword>
<feature type="region of interest" description="Disordered" evidence="12">
    <location>
        <begin position="402"/>
        <end position="444"/>
    </location>
</feature>
<dbReference type="Pfam" id="PF12169">
    <property type="entry name" value="DNA_pol3_gamma3"/>
    <property type="match status" value="1"/>
</dbReference>
<evidence type="ECO:0000256" key="9">
    <source>
        <dbReference type="ARBA" id="ARBA00022932"/>
    </source>
</evidence>
<dbReference type="NCBIfam" id="NF004046">
    <property type="entry name" value="PRK05563.1"/>
    <property type="match status" value="1"/>
</dbReference>
<proteinExistence type="inferred from homology"/>
<evidence type="ECO:0000256" key="3">
    <source>
        <dbReference type="ARBA" id="ARBA00022695"/>
    </source>
</evidence>
<dbReference type="FunFam" id="1.10.8.60:FF:000013">
    <property type="entry name" value="DNA polymerase III subunit gamma/tau"/>
    <property type="match status" value="1"/>
</dbReference>
<evidence type="ECO:0000256" key="4">
    <source>
        <dbReference type="ARBA" id="ARBA00022705"/>
    </source>
</evidence>
<dbReference type="NCBIfam" id="NF006585">
    <property type="entry name" value="PRK09111.1"/>
    <property type="match status" value="1"/>
</dbReference>
<keyword evidence="5" id="KW-0479">Metal-binding</keyword>
<dbReference type="EMBL" id="CP042906">
    <property type="protein sequence ID" value="QEX15171.1"/>
    <property type="molecule type" value="Genomic_DNA"/>
</dbReference>
<dbReference type="Gene3D" id="1.10.8.60">
    <property type="match status" value="1"/>
</dbReference>
<comment type="similarity">
    <text evidence="1 11">Belongs to the DnaX/STICHEL family.</text>
</comment>
<accession>A0A5J6MDJ5</accession>
<feature type="region of interest" description="Disordered" evidence="12">
    <location>
        <begin position="582"/>
        <end position="619"/>
    </location>
</feature>
<comment type="subunit">
    <text evidence="11">DNA polymerase III contains a core (composed of alpha, epsilon and theta chains) that associates with a tau subunit. This core dimerizes to form the POLIII' complex. PolIII' associates with the gamma complex (composed of gamma, delta, delta', psi and chi chains) and with the beta chain to form the complete DNA polymerase III complex.</text>
</comment>
<dbReference type="InterPro" id="IPR022754">
    <property type="entry name" value="DNA_pol_III_gamma-3"/>
</dbReference>
<keyword evidence="9 11" id="KW-0239">DNA-directed DNA polymerase</keyword>
<dbReference type="Pfam" id="PF13177">
    <property type="entry name" value="DNA_pol3_delta2"/>
    <property type="match status" value="1"/>
</dbReference>
<dbReference type="InterPro" id="IPR008921">
    <property type="entry name" value="DNA_pol3_clamp-load_cplx_C"/>
</dbReference>
<comment type="function">
    <text evidence="11">DNA polymerase III is a complex, multichain enzyme responsible for most of the replicative synthesis in bacteria. This DNA polymerase also exhibits 3' to 5' exonuclease activity.</text>
</comment>
<keyword evidence="4 11" id="KW-0235">DNA replication</keyword>
<evidence type="ECO:0000256" key="8">
    <source>
        <dbReference type="ARBA" id="ARBA00022840"/>
    </source>
</evidence>
<dbReference type="Pfam" id="PF22608">
    <property type="entry name" value="DNAX_ATPase_lid"/>
    <property type="match status" value="1"/>
</dbReference>
<keyword evidence="6 11" id="KW-0547">Nucleotide-binding</keyword>
<reference evidence="14 15" key="1">
    <citation type="submission" date="2019-08" db="EMBL/GenBank/DDBJ databases">
        <title>Hyperibacter terrae gen. nov., sp. nov. and Hyperibacter viscosus sp. nov., two new members in the family Rhodospirillaceae isolated from the rhizosphere of Hypericum perforatum.</title>
        <authorList>
            <person name="Noviana Z."/>
        </authorList>
    </citation>
    <scope>NUCLEOTIDE SEQUENCE [LARGE SCALE GENOMIC DNA]</scope>
    <source>
        <strain evidence="14 15">R5913</strain>
    </source>
</reference>
<keyword evidence="7" id="KW-0862">Zinc</keyword>
<dbReference type="GO" id="GO:0003677">
    <property type="term" value="F:DNA binding"/>
    <property type="evidence" value="ECO:0007669"/>
    <property type="project" value="InterPro"/>
</dbReference>
<dbReference type="PANTHER" id="PTHR11669">
    <property type="entry name" value="REPLICATION FACTOR C / DNA POLYMERASE III GAMMA-TAU SUBUNIT"/>
    <property type="match status" value="1"/>
</dbReference>
<keyword evidence="8 11" id="KW-0067">ATP-binding</keyword>
<dbReference type="OrthoDB" id="9810148at2"/>
<evidence type="ECO:0000256" key="7">
    <source>
        <dbReference type="ARBA" id="ARBA00022833"/>
    </source>
</evidence>
<dbReference type="SMART" id="SM00382">
    <property type="entry name" value="AAA"/>
    <property type="match status" value="1"/>
</dbReference>
<dbReference type="FunFam" id="1.20.272.10:FF:000003">
    <property type="entry name" value="DNA polymerase III subunit gamma/tau"/>
    <property type="match status" value="1"/>
</dbReference>
<dbReference type="InterPro" id="IPR022107">
    <property type="entry name" value="DNA_pol_III_gamma/tau_C"/>
</dbReference>
<dbReference type="Pfam" id="PF12362">
    <property type="entry name" value="DUF3646"/>
    <property type="match status" value="1"/>
</dbReference>
<dbReference type="AlphaFoldDB" id="A0A5J6MDJ5"/>
<dbReference type="GO" id="GO:0006261">
    <property type="term" value="P:DNA-templated DNA replication"/>
    <property type="evidence" value="ECO:0007669"/>
    <property type="project" value="TreeGrafter"/>
</dbReference>
<dbReference type="CDD" id="cd00009">
    <property type="entry name" value="AAA"/>
    <property type="match status" value="1"/>
</dbReference>
<organism evidence="14 15">
    <name type="scientific">Hypericibacter terrae</name>
    <dbReference type="NCBI Taxonomy" id="2602015"/>
    <lineage>
        <taxon>Bacteria</taxon>
        <taxon>Pseudomonadati</taxon>
        <taxon>Pseudomonadota</taxon>
        <taxon>Alphaproteobacteria</taxon>
        <taxon>Rhodospirillales</taxon>
        <taxon>Dongiaceae</taxon>
        <taxon>Hypericibacter</taxon>
    </lineage>
</organism>
<dbReference type="InterPro" id="IPR045085">
    <property type="entry name" value="HLD_clamp_pol_III_gamma_tau"/>
</dbReference>
<gene>
    <name evidence="11" type="primary">dnaX</name>
    <name evidence="14" type="ORF">FRZ44_04510</name>
</gene>
<keyword evidence="2 11" id="KW-0808">Transferase</keyword>
<dbReference type="GO" id="GO:0005524">
    <property type="term" value="F:ATP binding"/>
    <property type="evidence" value="ECO:0007669"/>
    <property type="project" value="UniProtKB-KW"/>
</dbReference>
<evidence type="ECO:0000313" key="14">
    <source>
        <dbReference type="EMBL" id="QEX15171.1"/>
    </source>
</evidence>
<dbReference type="InterPro" id="IPR003593">
    <property type="entry name" value="AAA+_ATPase"/>
</dbReference>
<dbReference type="GO" id="GO:0003887">
    <property type="term" value="F:DNA-directed DNA polymerase activity"/>
    <property type="evidence" value="ECO:0007669"/>
    <property type="project" value="UniProtKB-KW"/>
</dbReference>
<dbReference type="InterPro" id="IPR050238">
    <property type="entry name" value="DNA_Rep/Repair_Clamp_Loader"/>
</dbReference>
<evidence type="ECO:0000256" key="5">
    <source>
        <dbReference type="ARBA" id="ARBA00022723"/>
    </source>
</evidence>
<feature type="domain" description="AAA+ ATPase" evidence="13">
    <location>
        <begin position="49"/>
        <end position="196"/>
    </location>
</feature>
<evidence type="ECO:0000256" key="6">
    <source>
        <dbReference type="ARBA" id="ARBA00022741"/>
    </source>
</evidence>
<sequence>MTEERDSPSTDTTPYRVLARKYRPRNFAEMIGQDAMVRTLSNAIAQGRLAHAFILTGVRGVGKTTTARILARVFNCIGPDGKGGPTVEPCGQCEPCRAIAEDRFVDVMEMDAASRTGVGDIRELIDGVRYAPVQARYKVYIIDEVHMLSTAAFNALLKTLEEPPPHVKFIFATTEIRKVPVTVLSRCQRFDLRRVEAEILAAHFARIAQAEGAKLSEAALALIARAADGSVRDGLSLLDQAIARGEDKKQIDEATVRDMLGLADRSQLFDLFERAMKGDAPGTLSLLAELYKSGADPVVVLQDLLGLTHWLTRVKLVAETVNDPALPETERTRGKALADALAIPVLARAWQMLLKGLGETQTAPSPLQAAEMALIRLIHASTLPTPGDLVKRIEEQGGVAAIPAAPRGGGSSAGANGARGNGSTAAVASGSAMGGQGGASSGMPTHALAVSAEAQPASNPLAIPDPQSFEALVTAVAKMREGMLHGHLLNDVHLVHFEPGRIEIRPGPGAPSNLANRLGTLLTERTGRRWVIAISSEAGQPTLHDQAKAEDQRQRREASAHPLVQAVMKNFPGASIEAVRQLKPEPAPAPAAPDDIAPEDMADDIGEELTIAPEEPVAD</sequence>
<evidence type="ECO:0000313" key="15">
    <source>
        <dbReference type="Proteomes" id="UP000326202"/>
    </source>
</evidence>
<dbReference type="KEGG" id="htq:FRZ44_04510"/>
<dbReference type="InterPro" id="IPR027417">
    <property type="entry name" value="P-loop_NTPase"/>
</dbReference>
<evidence type="ECO:0000256" key="1">
    <source>
        <dbReference type="ARBA" id="ARBA00006360"/>
    </source>
</evidence>
<feature type="compositionally biased region" description="Gly residues" evidence="12">
    <location>
        <begin position="407"/>
        <end position="420"/>
    </location>
</feature>
<dbReference type="Gene3D" id="3.40.50.300">
    <property type="entry name" value="P-loop containing nucleotide triphosphate hydrolases"/>
    <property type="match status" value="1"/>
</dbReference>
<dbReference type="SUPFAM" id="SSF48019">
    <property type="entry name" value="post-AAA+ oligomerization domain-like"/>
    <property type="match status" value="1"/>
</dbReference>
<comment type="catalytic activity">
    <reaction evidence="10 11">
        <text>DNA(n) + a 2'-deoxyribonucleoside 5'-triphosphate = DNA(n+1) + diphosphate</text>
        <dbReference type="Rhea" id="RHEA:22508"/>
        <dbReference type="Rhea" id="RHEA-COMP:17339"/>
        <dbReference type="Rhea" id="RHEA-COMP:17340"/>
        <dbReference type="ChEBI" id="CHEBI:33019"/>
        <dbReference type="ChEBI" id="CHEBI:61560"/>
        <dbReference type="ChEBI" id="CHEBI:173112"/>
        <dbReference type="EC" id="2.7.7.7"/>
    </reaction>
</comment>
<evidence type="ECO:0000259" key="13">
    <source>
        <dbReference type="SMART" id="SM00382"/>
    </source>
</evidence>
<dbReference type="FunFam" id="3.40.50.300:FF:000014">
    <property type="entry name" value="DNA polymerase III subunit gamma/tau"/>
    <property type="match status" value="1"/>
</dbReference>
<dbReference type="SUPFAM" id="SSF52540">
    <property type="entry name" value="P-loop containing nucleoside triphosphate hydrolases"/>
    <property type="match status" value="1"/>
</dbReference>
<protein>
    <recommendedName>
        <fullName evidence="11">DNA polymerase III subunit gamma/tau</fullName>
        <ecNumber evidence="11">2.7.7.7</ecNumber>
    </recommendedName>
</protein>
<feature type="compositionally biased region" description="Acidic residues" evidence="12">
    <location>
        <begin position="596"/>
        <end position="607"/>
    </location>
</feature>
<dbReference type="RefSeq" id="WP_151175653.1">
    <property type="nucleotide sequence ID" value="NZ_CP042906.1"/>
</dbReference>
<evidence type="ECO:0000256" key="11">
    <source>
        <dbReference type="RuleBase" id="RU364063"/>
    </source>
</evidence>
<dbReference type="Proteomes" id="UP000326202">
    <property type="component" value="Chromosome"/>
</dbReference>
<dbReference type="NCBIfam" id="TIGR02397">
    <property type="entry name" value="dnaX_nterm"/>
    <property type="match status" value="1"/>
</dbReference>
<dbReference type="GO" id="GO:0009360">
    <property type="term" value="C:DNA polymerase III complex"/>
    <property type="evidence" value="ECO:0007669"/>
    <property type="project" value="InterPro"/>
</dbReference>
<evidence type="ECO:0000256" key="12">
    <source>
        <dbReference type="SAM" id="MobiDB-lite"/>
    </source>
</evidence>
<name>A0A5J6MDJ5_9PROT</name>
<dbReference type="InterPro" id="IPR012763">
    <property type="entry name" value="DNA_pol_III_sug/sutau_N"/>
</dbReference>
<dbReference type="Gene3D" id="1.20.272.10">
    <property type="match status" value="1"/>
</dbReference>
<dbReference type="EC" id="2.7.7.7" evidence="11"/>
<dbReference type="GO" id="GO:0046872">
    <property type="term" value="F:metal ion binding"/>
    <property type="evidence" value="ECO:0007669"/>
    <property type="project" value="UniProtKB-KW"/>
</dbReference>